<comment type="similarity">
    <text evidence="1">Belongs to the DnaX/STICHEL family.</text>
</comment>
<evidence type="ECO:0000256" key="9">
    <source>
        <dbReference type="ARBA" id="ARBA00022840"/>
    </source>
</evidence>
<evidence type="ECO:0000256" key="11">
    <source>
        <dbReference type="ARBA" id="ARBA00049244"/>
    </source>
</evidence>
<comment type="catalytic activity">
    <reaction evidence="11">
        <text>DNA(n) + a 2'-deoxyribonucleoside 5'-triphosphate = DNA(n+1) + diphosphate</text>
        <dbReference type="Rhea" id="RHEA:22508"/>
        <dbReference type="Rhea" id="RHEA-COMP:17339"/>
        <dbReference type="Rhea" id="RHEA-COMP:17340"/>
        <dbReference type="ChEBI" id="CHEBI:33019"/>
        <dbReference type="ChEBI" id="CHEBI:61560"/>
        <dbReference type="ChEBI" id="CHEBI:173112"/>
        <dbReference type="EC" id="2.7.7.7"/>
    </reaction>
</comment>
<evidence type="ECO:0000256" key="2">
    <source>
        <dbReference type="ARBA" id="ARBA00012417"/>
    </source>
</evidence>
<keyword evidence="6" id="KW-0479">Metal-binding</keyword>
<dbReference type="Pfam" id="PF13177">
    <property type="entry name" value="DNA_pol3_delta2"/>
    <property type="match status" value="1"/>
</dbReference>
<dbReference type="InterPro" id="IPR012763">
    <property type="entry name" value="DNA_pol_III_sug/sutau_N"/>
</dbReference>
<feature type="compositionally biased region" description="Basic and acidic residues" evidence="12">
    <location>
        <begin position="737"/>
        <end position="763"/>
    </location>
</feature>
<feature type="compositionally biased region" description="Basic and acidic residues" evidence="12">
    <location>
        <begin position="710"/>
        <end position="722"/>
    </location>
</feature>
<dbReference type="EC" id="2.7.7.7" evidence="2"/>
<feature type="compositionally biased region" description="Polar residues" evidence="12">
    <location>
        <begin position="771"/>
        <end position="786"/>
    </location>
</feature>
<feature type="compositionally biased region" description="Basic and acidic residues" evidence="12">
    <location>
        <begin position="603"/>
        <end position="617"/>
    </location>
</feature>
<evidence type="ECO:0000313" key="14">
    <source>
        <dbReference type="EMBL" id="AMJ99026.1"/>
    </source>
</evidence>
<evidence type="ECO:0000256" key="5">
    <source>
        <dbReference type="ARBA" id="ARBA00022705"/>
    </source>
</evidence>
<keyword evidence="10" id="KW-0239">DNA-directed DNA polymerase</keyword>
<feature type="compositionally biased region" description="Basic and acidic residues" evidence="12">
    <location>
        <begin position="846"/>
        <end position="856"/>
    </location>
</feature>
<dbReference type="NCBIfam" id="TIGR02397">
    <property type="entry name" value="dnaX_nterm"/>
    <property type="match status" value="1"/>
</dbReference>
<feature type="compositionally biased region" description="Polar residues" evidence="12">
    <location>
        <begin position="651"/>
        <end position="665"/>
    </location>
</feature>
<keyword evidence="8" id="KW-0862">Zinc</keyword>
<reference evidence="14 15" key="1">
    <citation type="submission" date="2015-12" db="EMBL/GenBank/DDBJ databases">
        <authorList>
            <person name="Shamseldin A."/>
            <person name="Moawad H."/>
            <person name="Abd El-Rahim W.M."/>
            <person name="Sadowsky M.J."/>
        </authorList>
    </citation>
    <scope>NUCLEOTIDE SEQUENCE [LARGE SCALE GENOMIC DNA]</scope>
    <source>
        <strain evidence="14 15">D7</strain>
    </source>
</reference>
<dbReference type="SUPFAM" id="SSF48019">
    <property type="entry name" value="post-AAA+ oligomerization domain-like"/>
    <property type="match status" value="1"/>
</dbReference>
<evidence type="ECO:0000256" key="12">
    <source>
        <dbReference type="SAM" id="MobiDB-lite"/>
    </source>
</evidence>
<dbReference type="Gene3D" id="1.10.8.60">
    <property type="match status" value="1"/>
</dbReference>
<keyword evidence="4" id="KW-0548">Nucleotidyltransferase</keyword>
<keyword evidence="7" id="KW-0547">Nucleotide-binding</keyword>
<dbReference type="GO" id="GO:0003887">
    <property type="term" value="F:DNA-directed DNA polymerase activity"/>
    <property type="evidence" value="ECO:0007669"/>
    <property type="project" value="UniProtKB-KW"/>
</dbReference>
<dbReference type="PANTHER" id="PTHR11669">
    <property type="entry name" value="REPLICATION FACTOR C / DNA POLYMERASE III GAMMA-TAU SUBUNIT"/>
    <property type="match status" value="1"/>
</dbReference>
<dbReference type="Proteomes" id="UP000063991">
    <property type="component" value="Chromosome"/>
</dbReference>
<dbReference type="GO" id="GO:0005524">
    <property type="term" value="F:ATP binding"/>
    <property type="evidence" value="ECO:0007669"/>
    <property type="project" value="UniProtKB-KW"/>
</dbReference>
<dbReference type="CDD" id="cd18137">
    <property type="entry name" value="HLD_clamp_pol_III_gamma_tau"/>
    <property type="match status" value="1"/>
</dbReference>
<dbReference type="Pfam" id="PF12170">
    <property type="entry name" value="DNA_pol3_tau_5"/>
    <property type="match status" value="1"/>
</dbReference>
<dbReference type="RefSeq" id="WP_061095437.1">
    <property type="nucleotide sequence ID" value="NZ_CP014323.1"/>
</dbReference>
<dbReference type="Pfam" id="PF22608">
    <property type="entry name" value="DNAX_ATPase_lid"/>
    <property type="match status" value="1"/>
</dbReference>
<dbReference type="GO" id="GO:0046872">
    <property type="term" value="F:metal ion binding"/>
    <property type="evidence" value="ECO:0007669"/>
    <property type="project" value="UniProtKB-KW"/>
</dbReference>
<accession>A0A126Q135</accession>
<feature type="compositionally biased region" description="Polar residues" evidence="12">
    <location>
        <begin position="522"/>
        <end position="531"/>
    </location>
</feature>
<dbReference type="Gene3D" id="3.30.300.150">
    <property type="entry name" value="DNA polymerase III, tau subunit, domain V"/>
    <property type="match status" value="1"/>
</dbReference>
<evidence type="ECO:0000256" key="6">
    <source>
        <dbReference type="ARBA" id="ARBA00022723"/>
    </source>
</evidence>
<dbReference type="SMART" id="SM00382">
    <property type="entry name" value="AAA"/>
    <property type="match status" value="1"/>
</dbReference>
<dbReference type="AlphaFoldDB" id="A0A126Q135"/>
<protein>
    <recommendedName>
        <fullName evidence="2">DNA-directed DNA polymerase</fullName>
        <ecNumber evidence="2">2.7.7.7</ecNumber>
    </recommendedName>
</protein>
<evidence type="ECO:0000256" key="10">
    <source>
        <dbReference type="ARBA" id="ARBA00022932"/>
    </source>
</evidence>
<dbReference type="InterPro" id="IPR008921">
    <property type="entry name" value="DNA_pol3_clamp-load_cplx_C"/>
</dbReference>
<feature type="compositionally biased region" description="Polar residues" evidence="12">
    <location>
        <begin position="679"/>
        <end position="700"/>
    </location>
</feature>
<gene>
    <name evidence="14" type="ORF">AVL55_13115</name>
</gene>
<dbReference type="Pfam" id="PF12169">
    <property type="entry name" value="DNA_pol3_gamma3"/>
    <property type="match status" value="1"/>
</dbReference>
<dbReference type="NCBIfam" id="NF004046">
    <property type="entry name" value="PRK05563.1"/>
    <property type="match status" value="1"/>
</dbReference>
<dbReference type="InterPro" id="IPR027417">
    <property type="entry name" value="P-loop_NTPase"/>
</dbReference>
<proteinExistence type="inferred from homology"/>
<organism evidence="14 15">
    <name type="scientific">Alteromonas macleodii</name>
    <name type="common">Pseudoalteromonas macleodii</name>
    <dbReference type="NCBI Taxonomy" id="28108"/>
    <lineage>
        <taxon>Bacteria</taxon>
        <taxon>Pseudomonadati</taxon>
        <taxon>Pseudomonadota</taxon>
        <taxon>Gammaproteobacteria</taxon>
        <taxon>Alteromonadales</taxon>
        <taxon>Alteromonadaceae</taxon>
        <taxon>Alteromonas/Salinimonas group</taxon>
        <taxon>Alteromonas</taxon>
    </lineage>
</organism>
<dbReference type="NCBIfam" id="NF005942">
    <property type="entry name" value="PRK07994.1"/>
    <property type="match status" value="1"/>
</dbReference>
<dbReference type="EMBL" id="CP014323">
    <property type="protein sequence ID" value="AMJ99026.1"/>
    <property type="molecule type" value="Genomic_DNA"/>
</dbReference>
<sequence>MSYQVLARKWRPGKFSELVGQEHVVSAISNALDNDRLHHAYLFTGTRGVGKTTIARIFSKSLNCEEGQGANPCGQCNTCKEIEQGNYVDLLEIDAASRTKVEDTRELLDNVQYKPTRGRYKVYLIDEVHMLSKHSFNALLKTLEEPPPHVKFLLATTDPQKLPITILSRCLQFNLKAMSREQIVGQLQHILQHEQLPFEPQALALLARAAQGSMRDALSLTDQAIAQGGNQVLASVVTDMLGLMDKNQLLKVIHAVVSKSPADVLQLVNDIAEQAPDYDNVHSELASLLHQIALTQWVPEACKLETTSAKAIFQLAKTIPAEQVQLLYQIALQGRKDLPFAADGKSAFEMTLMRMMSFAPNTPIKDTASEIENGRSEHSLPVDHASSSGGPGNVGKQEEAPLSETSATNVQEETPSHLSVESTFEQSLESAPSTPGSLATSIIEKEQQEQSTSPFESQQEQENAAADESELSGSDTLSALPHAESGATSTQTTALERDASHDDESVKPAPTSSIEELPVENTAVQAVQTESVAAELEPTPSEVSAPHNEAAQYFDGPPLDAYMDDMPPPSEDDGSLGFEGFQSAEGSYDAEGFHNAEGSDNAKGADKNSESLAHENEVSSLTAEEQLTSTADMLALRQKLKQRKAQDAEAKSTSAANAKTESASDIQARFTRSKAEALSTAQTAHGVNKGSDNSAGQANADNEGDLNSVGHEDSRELQDHSPEPLNNSPEPLNNSPELKESSPELRENSPERIDSGSEHKDNSVARGDTPQLKSTNSGSSAGNTHAHSSDTMHTSESEKSHSSSNNTSDFSLDEFEEDMPFSNDESEVQSNSETPVEDMPPWATDYDNHPPQHVEGADYVEAPSESSSNYDSAPDQMESGGERSFARDALNFDTPLSSTYDGQLKAYLNDGSKLTHASQIDEWSNLVEQMPVAGLLKQLVLHASFSRAGNQVSLEIDHSQTHLLNDSARKQLVDAIHHGLGENVEVNITLGEPASTPFALQQEIHAMRHAHAHSVIKTDDTIQALLSTFDASVLTDSVKAR</sequence>
<keyword evidence="3" id="KW-0808">Transferase</keyword>
<dbReference type="InterPro" id="IPR038249">
    <property type="entry name" value="PolIII_tau_V_sf"/>
</dbReference>
<dbReference type="InterPro" id="IPR045085">
    <property type="entry name" value="HLD_clamp_pol_III_gamma_tau"/>
</dbReference>
<dbReference type="FunFam" id="1.20.272.10:FF:000003">
    <property type="entry name" value="DNA polymerase III subunit gamma/tau"/>
    <property type="match status" value="1"/>
</dbReference>
<dbReference type="InterPro" id="IPR022754">
    <property type="entry name" value="DNA_pol_III_gamma-3"/>
</dbReference>
<dbReference type="Gene3D" id="1.20.272.10">
    <property type="match status" value="1"/>
</dbReference>
<dbReference type="InterPro" id="IPR021029">
    <property type="entry name" value="DNA_pol_III_tau_dom-5"/>
</dbReference>
<keyword evidence="5" id="KW-0235">DNA replication</keyword>
<dbReference type="InterPro" id="IPR050238">
    <property type="entry name" value="DNA_Rep/Repair_Clamp_Loader"/>
</dbReference>
<dbReference type="OrthoDB" id="9810148at2"/>
<dbReference type="FunFam" id="3.40.50.300:FF:000014">
    <property type="entry name" value="DNA polymerase III subunit gamma/tau"/>
    <property type="match status" value="1"/>
</dbReference>
<dbReference type="SUPFAM" id="SSF52540">
    <property type="entry name" value="P-loop containing nucleoside triphosphate hydrolases"/>
    <property type="match status" value="1"/>
</dbReference>
<keyword evidence="9" id="KW-0067">ATP-binding</keyword>
<evidence type="ECO:0000256" key="4">
    <source>
        <dbReference type="ARBA" id="ARBA00022695"/>
    </source>
</evidence>
<feature type="region of interest" description="Disordered" evidence="12">
    <location>
        <begin position="640"/>
        <end position="882"/>
    </location>
</feature>
<feature type="region of interest" description="Disordered" evidence="12">
    <location>
        <begin position="374"/>
        <end position="626"/>
    </location>
</feature>
<feature type="compositionally biased region" description="Acidic residues" evidence="12">
    <location>
        <begin position="811"/>
        <end position="827"/>
    </location>
</feature>
<dbReference type="PANTHER" id="PTHR11669:SF0">
    <property type="entry name" value="PROTEIN STICHEL-LIKE 2"/>
    <property type="match status" value="1"/>
</dbReference>
<feature type="compositionally biased region" description="Low complexity" evidence="12">
    <location>
        <begin position="723"/>
        <end position="736"/>
    </location>
</feature>
<dbReference type="InterPro" id="IPR003593">
    <property type="entry name" value="AAA+_ATPase"/>
</dbReference>
<evidence type="ECO:0000256" key="1">
    <source>
        <dbReference type="ARBA" id="ARBA00006360"/>
    </source>
</evidence>
<evidence type="ECO:0000256" key="7">
    <source>
        <dbReference type="ARBA" id="ARBA00022741"/>
    </source>
</evidence>
<dbReference type="GO" id="GO:0003677">
    <property type="term" value="F:DNA binding"/>
    <property type="evidence" value="ECO:0007669"/>
    <property type="project" value="InterPro"/>
</dbReference>
<dbReference type="CDD" id="cd00009">
    <property type="entry name" value="AAA"/>
    <property type="match status" value="1"/>
</dbReference>
<dbReference type="GO" id="GO:0006261">
    <property type="term" value="P:DNA-templated DNA replication"/>
    <property type="evidence" value="ECO:0007669"/>
    <property type="project" value="TreeGrafter"/>
</dbReference>
<feature type="compositionally biased region" description="Polar residues" evidence="12">
    <location>
        <begin position="403"/>
        <end position="440"/>
    </location>
</feature>
<dbReference type="FunFam" id="1.10.8.60:FF:000013">
    <property type="entry name" value="DNA polymerase III subunit gamma/tau"/>
    <property type="match status" value="1"/>
</dbReference>
<evidence type="ECO:0000259" key="13">
    <source>
        <dbReference type="SMART" id="SM00382"/>
    </source>
</evidence>
<evidence type="ECO:0000256" key="8">
    <source>
        <dbReference type="ARBA" id="ARBA00022833"/>
    </source>
</evidence>
<feature type="domain" description="AAA+ ATPase" evidence="13">
    <location>
        <begin position="37"/>
        <end position="179"/>
    </location>
</feature>
<feature type="compositionally biased region" description="Basic and acidic residues" evidence="12">
    <location>
        <begin position="495"/>
        <end position="506"/>
    </location>
</feature>
<feature type="compositionally biased region" description="Basic and acidic residues" evidence="12">
    <location>
        <begin position="787"/>
        <end position="801"/>
    </location>
</feature>
<name>A0A126Q135_ALTMA</name>
<dbReference type="Gene3D" id="3.40.50.300">
    <property type="entry name" value="P-loop containing nucleotide triphosphate hydrolases"/>
    <property type="match status" value="1"/>
</dbReference>
<dbReference type="GO" id="GO:0009360">
    <property type="term" value="C:DNA polymerase III complex"/>
    <property type="evidence" value="ECO:0007669"/>
    <property type="project" value="InterPro"/>
</dbReference>
<evidence type="ECO:0000256" key="3">
    <source>
        <dbReference type="ARBA" id="ARBA00022679"/>
    </source>
</evidence>
<evidence type="ECO:0000313" key="15">
    <source>
        <dbReference type="Proteomes" id="UP000063991"/>
    </source>
</evidence>
<feature type="compositionally biased region" description="Polar residues" evidence="12">
    <location>
        <begin position="449"/>
        <end position="462"/>
    </location>
</feature>